<dbReference type="Gene3D" id="3.40.630.30">
    <property type="match status" value="1"/>
</dbReference>
<evidence type="ECO:0000313" key="33">
    <source>
        <dbReference type="Proteomes" id="UP000244406"/>
    </source>
</evidence>
<comment type="catalytic activity">
    <reaction evidence="24">
        <text>L-lysyl-[histone] + acetyl-CoA = N(6)-acetyl-L-lysyl-[histone] + CoA + H(+)</text>
        <dbReference type="Rhea" id="RHEA:21992"/>
        <dbReference type="Rhea" id="RHEA-COMP:9845"/>
        <dbReference type="Rhea" id="RHEA-COMP:11338"/>
        <dbReference type="ChEBI" id="CHEBI:15378"/>
        <dbReference type="ChEBI" id="CHEBI:29969"/>
        <dbReference type="ChEBI" id="CHEBI:57287"/>
        <dbReference type="ChEBI" id="CHEBI:57288"/>
        <dbReference type="ChEBI" id="CHEBI:61930"/>
        <dbReference type="EC" id="2.3.1.48"/>
    </reaction>
    <physiologicalReaction direction="left-to-right" evidence="24">
        <dbReference type="Rhea" id="RHEA:21993"/>
    </physiologicalReaction>
</comment>
<evidence type="ECO:0000256" key="21">
    <source>
        <dbReference type="ARBA" id="ARBA00047557"/>
    </source>
</evidence>
<comment type="catalytic activity">
    <reaction evidence="23">
        <text>L-lysyl-[protein] + acetyl-CoA = N(6)-acetyl-L-lysyl-[protein] + CoA + H(+)</text>
        <dbReference type="Rhea" id="RHEA:45948"/>
        <dbReference type="Rhea" id="RHEA-COMP:9752"/>
        <dbReference type="Rhea" id="RHEA-COMP:10731"/>
        <dbReference type="ChEBI" id="CHEBI:15378"/>
        <dbReference type="ChEBI" id="CHEBI:29969"/>
        <dbReference type="ChEBI" id="CHEBI:57287"/>
        <dbReference type="ChEBI" id="CHEBI:57288"/>
        <dbReference type="ChEBI" id="CHEBI:61930"/>
    </reaction>
    <physiologicalReaction direction="left-to-right" evidence="23">
        <dbReference type="Rhea" id="RHEA:45949"/>
    </physiologicalReaction>
</comment>
<evidence type="ECO:0000256" key="9">
    <source>
        <dbReference type="ARBA" id="ARBA00022763"/>
    </source>
</evidence>
<keyword evidence="9" id="KW-0227">DNA damage</keyword>
<dbReference type="GO" id="GO:0003682">
    <property type="term" value="F:chromatin binding"/>
    <property type="evidence" value="ECO:0007669"/>
    <property type="project" value="TreeGrafter"/>
</dbReference>
<evidence type="ECO:0000256" key="26">
    <source>
        <dbReference type="ARBA" id="ARBA00075313"/>
    </source>
</evidence>
<dbReference type="InterPro" id="IPR000953">
    <property type="entry name" value="Chromo/chromo_shadow_dom"/>
</dbReference>
<dbReference type="InterPro" id="IPR016181">
    <property type="entry name" value="Acyl_CoA_acyltransferase"/>
</dbReference>
<dbReference type="GO" id="GO:0035267">
    <property type="term" value="C:NuA4 histone acetyltransferase complex"/>
    <property type="evidence" value="ECO:0007669"/>
    <property type="project" value="UniProtKB-ARBA"/>
</dbReference>
<feature type="region of interest" description="Disordered" evidence="30">
    <location>
        <begin position="1"/>
        <end position="32"/>
    </location>
</feature>
<keyword evidence="12" id="KW-0805">Transcription regulation</keyword>
<comment type="caution">
    <text evidence="32">The sequence shown here is derived from an EMBL/GenBank/DDBJ whole genome shotgun (WGS) entry which is preliminary data.</text>
</comment>
<dbReference type="FunFam" id="1.10.10.10:FF:000526">
    <property type="entry name" value="Histone acetyltransferase"/>
    <property type="match status" value="1"/>
</dbReference>
<dbReference type="SUPFAM" id="SSF55729">
    <property type="entry name" value="Acyl-CoA N-acyltransferases (Nat)"/>
    <property type="match status" value="1"/>
</dbReference>
<keyword evidence="33" id="KW-1185">Reference proteome</keyword>
<feature type="region of interest" description="Disordered" evidence="30">
    <location>
        <begin position="93"/>
        <end position="144"/>
    </location>
</feature>
<evidence type="ECO:0000256" key="14">
    <source>
        <dbReference type="ARBA" id="ARBA00023163"/>
    </source>
</evidence>
<evidence type="ECO:0000256" key="30">
    <source>
        <dbReference type="SAM" id="MobiDB-lite"/>
    </source>
</evidence>
<evidence type="ECO:0000259" key="31">
    <source>
        <dbReference type="PROSITE" id="PS51726"/>
    </source>
</evidence>
<evidence type="ECO:0000256" key="18">
    <source>
        <dbReference type="ARBA" id="ARBA00031133"/>
    </source>
</evidence>
<evidence type="ECO:0000256" key="11">
    <source>
        <dbReference type="ARBA" id="ARBA00022990"/>
    </source>
</evidence>
<feature type="active site" description="Proton donor/acceptor" evidence="29">
    <location>
        <position position="353"/>
    </location>
</feature>
<evidence type="ECO:0000256" key="2">
    <source>
        <dbReference type="ARBA" id="ARBA00004286"/>
    </source>
</evidence>
<evidence type="ECO:0000256" key="6">
    <source>
        <dbReference type="ARBA" id="ARBA00022255"/>
    </source>
</evidence>
<feature type="region of interest" description="Disordered" evidence="30">
    <location>
        <begin position="387"/>
        <end position="415"/>
    </location>
</feature>
<evidence type="ECO:0000256" key="24">
    <source>
        <dbReference type="ARBA" id="ARBA00048940"/>
    </source>
</evidence>
<dbReference type="Pfam" id="PF01853">
    <property type="entry name" value="MOZ_SAS"/>
    <property type="match status" value="1"/>
</dbReference>
<dbReference type="EC" id="2.3.1.48" evidence="5"/>
<dbReference type="GO" id="GO:0005634">
    <property type="term" value="C:nucleus"/>
    <property type="evidence" value="ECO:0007669"/>
    <property type="project" value="UniProtKB-SubCell"/>
</dbReference>
<dbReference type="Proteomes" id="UP000244406">
    <property type="component" value="Unassembled WGS sequence"/>
</dbReference>
<dbReference type="InterPro" id="IPR016197">
    <property type="entry name" value="Chromo-like_dom_sf"/>
</dbReference>
<keyword evidence="7" id="KW-0158">Chromosome</keyword>
<evidence type="ECO:0000256" key="12">
    <source>
        <dbReference type="ARBA" id="ARBA00023015"/>
    </source>
</evidence>
<dbReference type="GO" id="GO:0106226">
    <property type="term" value="F:peptide 2-hydroxyisobutyryltransferase activity"/>
    <property type="evidence" value="ECO:0007669"/>
    <property type="project" value="RHEA"/>
</dbReference>
<dbReference type="GO" id="GO:0010485">
    <property type="term" value="F:histone H4 acetyltransferase activity"/>
    <property type="evidence" value="ECO:0007669"/>
    <property type="project" value="UniProtKB-ARBA"/>
</dbReference>
<evidence type="ECO:0000256" key="27">
    <source>
        <dbReference type="ARBA" id="ARBA00076782"/>
    </source>
</evidence>
<evidence type="ECO:0000256" key="3">
    <source>
        <dbReference type="ARBA" id="ARBA00010107"/>
    </source>
</evidence>
<dbReference type="FunFam" id="3.30.60.60:FF:000009">
    <property type="entry name" value="Histone acetyltransferase"/>
    <property type="match status" value="1"/>
</dbReference>
<feature type="compositionally biased region" description="Low complexity" evidence="30">
    <location>
        <begin position="406"/>
        <end position="415"/>
    </location>
</feature>
<evidence type="ECO:0000256" key="28">
    <source>
        <dbReference type="ARBA" id="ARBA00077673"/>
    </source>
</evidence>
<proteinExistence type="inferred from homology"/>
<dbReference type="VEuPathDB" id="FungiDB:CXQ87_004422"/>
<feature type="domain" description="MYST-type HAT" evidence="31">
    <location>
        <begin position="177"/>
        <end position="489"/>
    </location>
</feature>
<dbReference type="Gene3D" id="3.30.60.60">
    <property type="entry name" value="N-acetyl transferase-like"/>
    <property type="match status" value="1"/>
</dbReference>
<evidence type="ECO:0000256" key="20">
    <source>
        <dbReference type="ARBA" id="ARBA00045805"/>
    </source>
</evidence>
<dbReference type="PANTHER" id="PTHR10615">
    <property type="entry name" value="HISTONE ACETYLTRANSFERASE"/>
    <property type="match status" value="1"/>
</dbReference>
<keyword evidence="15" id="KW-0234">DNA repair</keyword>
<dbReference type="InterPro" id="IPR036388">
    <property type="entry name" value="WH-like_DNA-bd_sf"/>
</dbReference>
<keyword evidence="13" id="KW-0010">Activator</keyword>
<dbReference type="GO" id="GO:0003712">
    <property type="term" value="F:transcription coregulator activity"/>
    <property type="evidence" value="ECO:0007669"/>
    <property type="project" value="TreeGrafter"/>
</dbReference>
<keyword evidence="8 32" id="KW-0808">Transferase</keyword>
<reference evidence="32 33" key="1">
    <citation type="submission" date="2017-12" db="EMBL/GenBank/DDBJ databases">
        <title>Genome Sequence of the Amphotericin B-resistant Candida duobushaemulonii strain, B09383.</title>
        <authorList>
            <person name="Chow N.A."/>
            <person name="Gade L."/>
            <person name="Batra D."/>
            <person name="Rowe L.A."/>
            <person name="Loparev V.N."/>
            <person name="Litvintseva A.P."/>
        </authorList>
    </citation>
    <scope>NUCLEOTIDE SEQUENCE [LARGE SCALE GENOMIC DNA]</scope>
    <source>
        <strain evidence="32 33">B09383</strain>
    </source>
</reference>
<dbReference type="InterPro" id="IPR040706">
    <property type="entry name" value="Zf-MYST"/>
</dbReference>
<dbReference type="InterPro" id="IPR025995">
    <property type="entry name" value="Tudor-knot"/>
</dbReference>
<dbReference type="Gene3D" id="2.30.30.140">
    <property type="match status" value="1"/>
</dbReference>
<evidence type="ECO:0000256" key="25">
    <source>
        <dbReference type="ARBA" id="ARBA00074445"/>
    </source>
</evidence>
<keyword evidence="11" id="KW-0007">Acetylation</keyword>
<dbReference type="GO" id="GO:0140064">
    <property type="term" value="F:peptide crotonyltransferase activity"/>
    <property type="evidence" value="ECO:0007669"/>
    <property type="project" value="RHEA"/>
</dbReference>
<dbReference type="FunFam" id="3.40.630.30:FF:000094">
    <property type="entry name" value="Histone acetyltransferase"/>
    <property type="match status" value="1"/>
</dbReference>
<dbReference type="GO" id="GO:0006357">
    <property type="term" value="P:regulation of transcription by RNA polymerase II"/>
    <property type="evidence" value="ECO:0007669"/>
    <property type="project" value="TreeGrafter"/>
</dbReference>
<feature type="compositionally biased region" description="Low complexity" evidence="30">
    <location>
        <begin position="111"/>
        <end position="120"/>
    </location>
</feature>
<comment type="catalytic activity">
    <reaction evidence="22">
        <text>(2E)-butenoyl-CoA + L-lysyl-[protein] = N(6)-(2E)-butenoyl-L-lysyl-[protein] + CoA + H(+)</text>
        <dbReference type="Rhea" id="RHEA:53908"/>
        <dbReference type="Rhea" id="RHEA-COMP:9752"/>
        <dbReference type="Rhea" id="RHEA-COMP:13707"/>
        <dbReference type="ChEBI" id="CHEBI:15378"/>
        <dbReference type="ChEBI" id="CHEBI:29969"/>
        <dbReference type="ChEBI" id="CHEBI:57287"/>
        <dbReference type="ChEBI" id="CHEBI:57332"/>
        <dbReference type="ChEBI" id="CHEBI:137954"/>
    </reaction>
    <physiologicalReaction direction="left-to-right" evidence="22">
        <dbReference type="Rhea" id="RHEA:53909"/>
    </physiologicalReaction>
</comment>
<dbReference type="Gene3D" id="1.10.10.10">
    <property type="entry name" value="Winged helix-like DNA-binding domain superfamily/Winged helix DNA-binding domain"/>
    <property type="match status" value="1"/>
</dbReference>
<evidence type="ECO:0000256" key="13">
    <source>
        <dbReference type="ARBA" id="ARBA00023159"/>
    </source>
</evidence>
<dbReference type="Pfam" id="PF11717">
    <property type="entry name" value="Tudor-knot"/>
    <property type="match status" value="1"/>
</dbReference>
<dbReference type="InterPro" id="IPR050603">
    <property type="entry name" value="MYST_HAT"/>
</dbReference>
<evidence type="ECO:0000313" key="32">
    <source>
        <dbReference type="EMBL" id="PVH16866.1"/>
    </source>
</evidence>
<evidence type="ECO:0000256" key="10">
    <source>
        <dbReference type="ARBA" id="ARBA00022853"/>
    </source>
</evidence>
<evidence type="ECO:0000256" key="4">
    <source>
        <dbReference type="ARBA" id="ARBA00011353"/>
    </source>
</evidence>
<evidence type="ECO:0000256" key="19">
    <source>
        <dbReference type="ARBA" id="ARBA00031553"/>
    </source>
</evidence>
<keyword evidence="14" id="KW-0804">Transcription</keyword>
<comment type="function">
    <text evidence="20">Catalytic component of the NuA4 histone acetyltransferase (HAT) complex which is involved in epigenetic transcriptional activation of selected genes principally by acetylation of nucleosomal histones H4, H3, H2B, H2A and H2A variant H2A.Z. Acetylates histone H4 to form H4K5ac, H4K8ac, H4K12ac and H4K16ac, histone H3 to form H3K14ac, and histone H2A to form H2AK4ac and H2AK7ac. The NuA4 complex is involved in the DNA damage response and is required for chromosome segregation. The NuA4 complex plays a direct role in repair of DNA double-strand breaks (DSBs) through homologous recombination. Recruitment to promoters depends on H3K4me. Also acetylates non-histone proteins. In addition to protein acetyltransferase, can use different acyl-CoA substrates, such as 2-hydroxyisobutanoyl-CoA (2-hydroxyisobutyryl-CoA) or (2E)-butenoyl-CoA (crotonyl-CoA), and is able to mediate protein 2-hydroxyisobutyrylation and crotonylation, respectively.</text>
</comment>
<evidence type="ECO:0000256" key="7">
    <source>
        <dbReference type="ARBA" id="ARBA00022454"/>
    </source>
</evidence>
<evidence type="ECO:0000256" key="8">
    <source>
        <dbReference type="ARBA" id="ARBA00022679"/>
    </source>
</evidence>
<dbReference type="AlphaFoldDB" id="A0A2V1AH15"/>
<keyword evidence="16" id="KW-0539">Nucleus</keyword>
<organism evidence="32 33">
    <name type="scientific">Candidozyma duobushaemuli</name>
    <dbReference type="NCBI Taxonomy" id="1231522"/>
    <lineage>
        <taxon>Eukaryota</taxon>
        <taxon>Fungi</taxon>
        <taxon>Dikarya</taxon>
        <taxon>Ascomycota</taxon>
        <taxon>Saccharomycotina</taxon>
        <taxon>Pichiomycetes</taxon>
        <taxon>Metschnikowiaceae</taxon>
        <taxon>Candidozyma</taxon>
    </lineage>
</organism>
<dbReference type="GeneID" id="37004421"/>
<dbReference type="GO" id="GO:0006281">
    <property type="term" value="P:DNA repair"/>
    <property type="evidence" value="ECO:0007669"/>
    <property type="project" value="UniProtKB-KW"/>
</dbReference>
<dbReference type="InterPro" id="IPR002717">
    <property type="entry name" value="HAT_MYST-type"/>
</dbReference>
<evidence type="ECO:0000256" key="17">
    <source>
        <dbReference type="ARBA" id="ARBA00031065"/>
    </source>
</evidence>
<accession>A0A2V1AH15</accession>
<comment type="similarity">
    <text evidence="3">Belongs to the MYST (SAS/MOZ) family.</text>
</comment>
<dbReference type="FunFam" id="2.30.30.140:FF:000013">
    <property type="entry name" value="Histone acetyltransferase"/>
    <property type="match status" value="1"/>
</dbReference>
<comment type="subunit">
    <text evidence="4">Component of the NuA4 histone acetyltransferase complex.</text>
</comment>
<comment type="catalytic activity">
    <reaction evidence="21">
        <text>2-hydroxyisobutanoyl-CoA + L-lysyl-[protein] = N(6)-(2-hydroxyisobutanoyl)-L-lysyl-[protein] + CoA + H(+)</text>
        <dbReference type="Rhea" id="RHEA:24180"/>
        <dbReference type="Rhea" id="RHEA-COMP:9752"/>
        <dbReference type="Rhea" id="RHEA-COMP:15921"/>
        <dbReference type="ChEBI" id="CHEBI:15378"/>
        <dbReference type="ChEBI" id="CHEBI:29969"/>
        <dbReference type="ChEBI" id="CHEBI:57287"/>
        <dbReference type="ChEBI" id="CHEBI:131780"/>
        <dbReference type="ChEBI" id="CHEBI:144968"/>
    </reaction>
    <physiologicalReaction direction="left-to-right" evidence="21">
        <dbReference type="Rhea" id="RHEA:24181"/>
    </physiologicalReaction>
</comment>
<evidence type="ECO:0000256" key="23">
    <source>
        <dbReference type="ARBA" id="ARBA00047787"/>
    </source>
</evidence>
<gene>
    <name evidence="32" type="ORF">CXQ87_004422</name>
</gene>
<dbReference type="SMART" id="SM00298">
    <property type="entry name" value="CHROMO"/>
    <property type="match status" value="1"/>
</dbReference>
<keyword evidence="10" id="KW-0156">Chromatin regulator</keyword>
<comment type="subcellular location">
    <subcellularLocation>
        <location evidence="2">Chromosome</location>
    </subcellularLocation>
    <subcellularLocation>
        <location evidence="1">Nucleus</location>
    </subcellularLocation>
</comment>
<evidence type="ECO:0000256" key="15">
    <source>
        <dbReference type="ARBA" id="ARBA00023204"/>
    </source>
</evidence>
<dbReference type="RefSeq" id="XP_025337806.1">
    <property type="nucleotide sequence ID" value="XM_025482863.1"/>
</dbReference>
<name>A0A2V1AH15_9ASCO</name>
<dbReference type="Pfam" id="PF17772">
    <property type="entry name" value="zf-MYST"/>
    <property type="match status" value="1"/>
</dbReference>
<dbReference type="SUPFAM" id="SSF54160">
    <property type="entry name" value="Chromo domain-like"/>
    <property type="match status" value="1"/>
</dbReference>
<protein>
    <recommendedName>
        <fullName evidence="6">Histone acetyltransferase ESA1</fullName>
        <ecNumber evidence="5">2.3.1.48</ecNumber>
    </recommendedName>
    <alternativeName>
        <fullName evidence="25">Histone acetyltransferase esa1</fullName>
    </alternativeName>
    <alternativeName>
        <fullName evidence="17 26">protein 2-hydroxyisobutyryltransferase ESA1</fullName>
    </alternativeName>
    <alternativeName>
        <fullName evidence="19 27">protein acetyltransferase ESA1</fullName>
    </alternativeName>
    <alternativeName>
        <fullName evidence="18 28">protein crotonyltransferase ESA1</fullName>
    </alternativeName>
</protein>
<dbReference type="PROSITE" id="PS51726">
    <property type="entry name" value="MYST_HAT"/>
    <property type="match status" value="1"/>
</dbReference>
<feature type="compositionally biased region" description="Basic and acidic residues" evidence="30">
    <location>
        <begin position="98"/>
        <end position="109"/>
    </location>
</feature>
<feature type="compositionally biased region" description="Basic and acidic residues" evidence="30">
    <location>
        <begin position="389"/>
        <end position="399"/>
    </location>
</feature>
<sequence length="501" mass="57450">MTEKEKTRSPVVDSGASIQIKAEEDEGPDPKFTVDEIISGCKVFVNKEDGKRLAEILQQNTKKGKKVFYVHYQDYNKRLDEWISPDKIDFSKSMIPPVEKEEKKPEKSKSKTGTKTGKTTRASDKEESATPLENDEMDLDNLNVQGLKRPGEEVSREDEIKKLRTSGSMIQNHSEVARVRNLSSVILGEHIIEPWYFSPYPIELTEEDEIFICDFTLSYFGSKKQFERHRAKCSMKHPPGNEIYRDEKVSFWEIDGRKQRTWCRNLCLLSKLFLDHKTLYYDVDPFLFYIMTIRSPQGHHVVGYFSKEKESADGYNVACILTLPCYQKKGYGKLLIQFSYMLSNVENKAGSPEKPLSDLGLLSYRAFWTDVLVKLLVEKCNPHLYKKNNQRESSSREDSASPPPRANGAAATAGHGASEITIEEISAITCMTTTDVLHTLSTLQIIKYHKGQHIIVITDQIMALYDKLVKKVKEKKKHELDPEKLQWTPPSFTANQLRFGW</sequence>
<evidence type="ECO:0000256" key="22">
    <source>
        <dbReference type="ARBA" id="ARBA00047752"/>
    </source>
</evidence>
<evidence type="ECO:0000256" key="1">
    <source>
        <dbReference type="ARBA" id="ARBA00004123"/>
    </source>
</evidence>
<dbReference type="PANTHER" id="PTHR10615:SF218">
    <property type="entry name" value="HISTONE ACETYLTRANSFERASE ESA1"/>
    <property type="match status" value="1"/>
</dbReference>
<evidence type="ECO:0000256" key="29">
    <source>
        <dbReference type="PIRSR" id="PIRSR602717-51"/>
    </source>
</evidence>
<evidence type="ECO:0000256" key="16">
    <source>
        <dbReference type="ARBA" id="ARBA00023242"/>
    </source>
</evidence>
<dbReference type="EMBL" id="PKFP01000006">
    <property type="protein sequence ID" value="PVH16866.1"/>
    <property type="molecule type" value="Genomic_DNA"/>
</dbReference>
<evidence type="ECO:0000256" key="5">
    <source>
        <dbReference type="ARBA" id="ARBA00013184"/>
    </source>
</evidence>